<proteinExistence type="predicted"/>
<reference evidence="3" key="1">
    <citation type="submission" date="2023-11" db="EMBL/GenBank/DDBJ databases">
        <title>Detection of rare carbapenemases in Enterobacterales - comparison of two colorimetric and two CIM-based carbapenemase assays.</title>
        <authorList>
            <person name="Schaffarczyk L."/>
            <person name="Noster J."/>
            <person name="Stelzer Y."/>
            <person name="Sattler J."/>
            <person name="Gatermann S."/>
            <person name="Hamprecht A."/>
        </authorList>
    </citation>
    <scope>NUCLEOTIDE SEQUENCE</scope>
    <source>
        <strain evidence="3">CIM-Cont-037</strain>
    </source>
</reference>
<feature type="compositionally biased region" description="Basic residues" evidence="1">
    <location>
        <begin position="1"/>
        <end position="10"/>
    </location>
</feature>
<comment type="caution">
    <text evidence="3">The sequence shown here is derived from an EMBL/GenBank/DDBJ whole genome shotgun (WGS) entry which is preliminary data.</text>
</comment>
<gene>
    <name evidence="3" type="ORF">SJ059_32160</name>
</gene>
<dbReference type="Proteomes" id="UP001279012">
    <property type="component" value="Unassembled WGS sequence"/>
</dbReference>
<dbReference type="AlphaFoldDB" id="A0AAW9EDE6"/>
<name>A0AAW9EDE6_KLEAE</name>
<dbReference type="EMBL" id="JAWZZT010001658">
    <property type="protein sequence ID" value="MDX7019081.1"/>
    <property type="molecule type" value="Genomic_DNA"/>
</dbReference>
<accession>A0AAW9EDE6</accession>
<evidence type="ECO:0000313" key="4">
    <source>
        <dbReference type="Proteomes" id="UP001279012"/>
    </source>
</evidence>
<protein>
    <submittedName>
        <fullName evidence="3">TraI domain-containing protein</fullName>
    </submittedName>
</protein>
<sequence>MLSLFQRKRASVAAAPSPTPATDLPKGLLRPESAASLLAIPRRQKLLEHIWQRTSLSRKQFAILYRAPLECYAELVQQFPA</sequence>
<evidence type="ECO:0000313" key="3">
    <source>
        <dbReference type="EMBL" id="MDX7019081.1"/>
    </source>
</evidence>
<evidence type="ECO:0000256" key="1">
    <source>
        <dbReference type="SAM" id="MobiDB-lite"/>
    </source>
</evidence>
<organism evidence="3 4">
    <name type="scientific">Klebsiella aerogenes</name>
    <name type="common">Enterobacter aerogenes</name>
    <dbReference type="NCBI Taxonomy" id="548"/>
    <lineage>
        <taxon>Bacteria</taxon>
        <taxon>Pseudomonadati</taxon>
        <taxon>Pseudomonadota</taxon>
        <taxon>Gammaproteobacteria</taxon>
        <taxon>Enterobacterales</taxon>
        <taxon>Enterobacteriaceae</taxon>
        <taxon>Klebsiella/Raoultella group</taxon>
        <taxon>Klebsiella</taxon>
    </lineage>
</organism>
<dbReference type="Gene3D" id="1.10.3210.40">
    <property type="match status" value="1"/>
</dbReference>
<dbReference type="Pfam" id="PF07514">
    <property type="entry name" value="TraI_2"/>
    <property type="match status" value="1"/>
</dbReference>
<feature type="region of interest" description="Disordered" evidence="1">
    <location>
        <begin position="1"/>
        <end position="27"/>
    </location>
</feature>
<dbReference type="InterPro" id="IPR011119">
    <property type="entry name" value="Unchr_helicase_relaxase_TraI"/>
</dbReference>
<evidence type="ECO:0000259" key="2">
    <source>
        <dbReference type="Pfam" id="PF07514"/>
    </source>
</evidence>
<feature type="compositionally biased region" description="Low complexity" evidence="1">
    <location>
        <begin position="11"/>
        <end position="22"/>
    </location>
</feature>
<feature type="non-terminal residue" evidence="3">
    <location>
        <position position="81"/>
    </location>
</feature>
<feature type="domain" description="Uncharacterised" evidence="2">
    <location>
        <begin position="27"/>
        <end position="81"/>
    </location>
</feature>